<comment type="subcellular location">
    <subcellularLocation>
        <location evidence="5">Nucleus</location>
    </subcellularLocation>
    <subcellularLocation>
        <location evidence="5">Cytoplasm</location>
    </subcellularLocation>
</comment>
<dbReference type="InterPro" id="IPR036353">
    <property type="entry name" value="XPC-bd_sf"/>
</dbReference>
<dbReference type="InterPro" id="IPR009060">
    <property type="entry name" value="UBA-like_sf"/>
</dbReference>
<dbReference type="PRINTS" id="PR01839">
    <property type="entry name" value="RAD23PROTEIN"/>
</dbReference>
<dbReference type="Gene3D" id="1.10.10.540">
    <property type="entry name" value="XPC-binding domain"/>
    <property type="match status" value="1"/>
</dbReference>
<comment type="function">
    <text evidence="5">Multiubiquitin chain receptor involved in modulation of proteasomal degradation. Involved in nucleotide excision repair.</text>
</comment>
<dbReference type="SUPFAM" id="SSF54236">
    <property type="entry name" value="Ubiquitin-like"/>
    <property type="match status" value="1"/>
</dbReference>
<dbReference type="InterPro" id="IPR029071">
    <property type="entry name" value="Ubiquitin-like_domsf"/>
</dbReference>
<dbReference type="Pfam" id="PF00240">
    <property type="entry name" value="ubiquitin"/>
    <property type="match status" value="1"/>
</dbReference>
<keyword evidence="5" id="KW-0963">Cytoplasm</keyword>
<protein>
    <recommendedName>
        <fullName evidence="5">UV excision repair protein RAD23</fullName>
    </recommendedName>
</protein>
<dbReference type="InterPro" id="IPR000626">
    <property type="entry name" value="Ubiquitin-like_dom"/>
</dbReference>
<dbReference type="EMBL" id="GFDF01003031">
    <property type="protein sequence ID" value="JAV11053.1"/>
    <property type="molecule type" value="Transcribed_RNA"/>
</dbReference>
<dbReference type="InterPro" id="IPR015940">
    <property type="entry name" value="UBA"/>
</dbReference>
<dbReference type="FunFam" id="3.10.20.90:FF:000254">
    <property type="entry name" value="UV excision repair protein Rad23"/>
    <property type="match status" value="1"/>
</dbReference>
<dbReference type="GO" id="GO:0003684">
    <property type="term" value="F:damaged DNA binding"/>
    <property type="evidence" value="ECO:0007669"/>
    <property type="project" value="UniProtKB-UniRule"/>
</dbReference>
<sequence length="362" mass="39459">MQITIKTLQQQTFQIEFDITQTVRQLKEKIEAERGKDYPVDGQLLIYGGVMLENSQTVASYNVEEKKFVVLMQQKSKQPAKEAEEAAAAAEGSAELTKEAAKMTIAQPEEQPAAPKVDEALPQSAQQAAESRLLMGGTDEYGKMVENLVEMGYTHEQVHKALQASFNNPERAVEYLISGIPEAAAGMENIGASDPGEFIRVPQEGASTGGDPLDFLRQQPQFHQMRYLIQQNPSFLHALLQQVGQSNPALLRLISENQETFVNMLNEPYDPDNHPAATVGAGVLADTEERPQPQGESGGEEPGEAAANPAGVPLEGNPYNLTAEDIAAIDRLKELGFSEQEVIEAYLACGKNENVAANFLFS</sequence>
<dbReference type="SUPFAM" id="SSF46934">
    <property type="entry name" value="UBA-like"/>
    <property type="match status" value="2"/>
</dbReference>
<keyword evidence="3 5" id="KW-0234">DNA repair</keyword>
<dbReference type="SMART" id="SM00213">
    <property type="entry name" value="UBQ"/>
    <property type="match status" value="1"/>
</dbReference>
<dbReference type="Pfam" id="PF09280">
    <property type="entry name" value="XPC-binding"/>
    <property type="match status" value="1"/>
</dbReference>
<feature type="region of interest" description="Disordered" evidence="6">
    <location>
        <begin position="288"/>
        <end position="317"/>
    </location>
</feature>
<evidence type="ECO:0000256" key="4">
    <source>
        <dbReference type="ARBA" id="ARBA00023242"/>
    </source>
</evidence>
<reference evidence="9" key="1">
    <citation type="submission" date="2016-12" db="EMBL/GenBank/DDBJ databases">
        <title>An insight into the sialome and mialome of the sand fly, Nyssomyia neivai.</title>
        <authorList>
            <person name="Sebastian V."/>
            <person name="Goulart T.M."/>
            <person name="Oliveira W."/>
            <person name="Calvo E."/>
            <person name="Oliveira L.F."/>
            <person name="Pinto M.C."/>
            <person name="Rosselino A.M."/>
            <person name="Ribeiro J.M."/>
        </authorList>
    </citation>
    <scope>NUCLEOTIDE SEQUENCE</scope>
</reference>
<dbReference type="GO" id="GO:0005829">
    <property type="term" value="C:cytosol"/>
    <property type="evidence" value="ECO:0007669"/>
    <property type="project" value="TreeGrafter"/>
</dbReference>
<feature type="domain" description="Ubiquitin-like" evidence="8">
    <location>
        <begin position="1"/>
        <end position="78"/>
    </location>
</feature>
<dbReference type="PROSITE" id="PS50053">
    <property type="entry name" value="UBIQUITIN_2"/>
    <property type="match status" value="1"/>
</dbReference>
<keyword evidence="1" id="KW-0677">Repeat</keyword>
<proteinExistence type="inferred from homology"/>
<feature type="compositionally biased region" description="Low complexity" evidence="6">
    <location>
        <begin position="304"/>
        <end position="313"/>
    </location>
</feature>
<feature type="domain" description="UBA" evidence="7">
    <location>
        <begin position="137"/>
        <end position="179"/>
    </location>
</feature>
<dbReference type="GO" id="GO:0006289">
    <property type="term" value="P:nucleotide-excision repair"/>
    <property type="evidence" value="ECO:0007669"/>
    <property type="project" value="UniProtKB-UniRule"/>
</dbReference>
<dbReference type="Gene3D" id="3.10.20.90">
    <property type="entry name" value="Phosphatidylinositol 3-kinase Catalytic Subunit, Chain A, domain 1"/>
    <property type="match status" value="1"/>
</dbReference>
<dbReference type="NCBIfam" id="TIGR00601">
    <property type="entry name" value="rad23"/>
    <property type="match status" value="1"/>
</dbReference>
<dbReference type="SMART" id="SM00727">
    <property type="entry name" value="STI1"/>
    <property type="match status" value="1"/>
</dbReference>
<evidence type="ECO:0000259" key="8">
    <source>
        <dbReference type="PROSITE" id="PS50053"/>
    </source>
</evidence>
<dbReference type="PROSITE" id="PS50030">
    <property type="entry name" value="UBA"/>
    <property type="match status" value="2"/>
</dbReference>
<dbReference type="FunFam" id="1.10.8.10:FF:000003">
    <property type="entry name" value="UV excision repair protein RAD23 homolog"/>
    <property type="match status" value="1"/>
</dbReference>
<dbReference type="GO" id="GO:0043161">
    <property type="term" value="P:proteasome-mediated ubiquitin-dependent protein catabolic process"/>
    <property type="evidence" value="ECO:0007669"/>
    <property type="project" value="UniProtKB-UniRule"/>
</dbReference>
<dbReference type="Pfam" id="PF00627">
    <property type="entry name" value="UBA"/>
    <property type="match status" value="2"/>
</dbReference>
<organism evidence="9">
    <name type="scientific">Nyssomyia neivai</name>
    <dbReference type="NCBI Taxonomy" id="330878"/>
    <lineage>
        <taxon>Eukaryota</taxon>
        <taxon>Metazoa</taxon>
        <taxon>Ecdysozoa</taxon>
        <taxon>Arthropoda</taxon>
        <taxon>Hexapoda</taxon>
        <taxon>Insecta</taxon>
        <taxon>Pterygota</taxon>
        <taxon>Neoptera</taxon>
        <taxon>Endopterygota</taxon>
        <taxon>Diptera</taxon>
        <taxon>Nematocera</taxon>
        <taxon>Psychodoidea</taxon>
        <taxon>Psychodidae</taxon>
        <taxon>Nyssomyia</taxon>
    </lineage>
</organism>
<name>A0A1L8DX74_9DIPT</name>
<dbReference type="InterPro" id="IPR015360">
    <property type="entry name" value="XPC-bd"/>
</dbReference>
<dbReference type="PANTHER" id="PTHR10621:SF0">
    <property type="entry name" value="UV EXCISION REPAIR PROTEIN RAD23"/>
    <property type="match status" value="1"/>
</dbReference>
<dbReference type="GO" id="GO:0005654">
    <property type="term" value="C:nucleoplasm"/>
    <property type="evidence" value="ECO:0007669"/>
    <property type="project" value="TreeGrafter"/>
</dbReference>
<evidence type="ECO:0000256" key="1">
    <source>
        <dbReference type="ARBA" id="ARBA00022737"/>
    </source>
</evidence>
<dbReference type="CDD" id="cd01805">
    <property type="entry name" value="Ubl_Rad23"/>
    <property type="match status" value="1"/>
</dbReference>
<dbReference type="PANTHER" id="PTHR10621">
    <property type="entry name" value="UV EXCISION REPAIR PROTEIN RAD23"/>
    <property type="match status" value="1"/>
</dbReference>
<keyword evidence="4 5" id="KW-0539">Nucleus</keyword>
<dbReference type="GO" id="GO:0070628">
    <property type="term" value="F:proteasome binding"/>
    <property type="evidence" value="ECO:0007669"/>
    <property type="project" value="TreeGrafter"/>
</dbReference>
<evidence type="ECO:0000256" key="3">
    <source>
        <dbReference type="ARBA" id="ARBA00023204"/>
    </source>
</evidence>
<dbReference type="FunFam" id="1.10.10.540:FF:000001">
    <property type="entry name" value="UV excision repair protein RAD23 B"/>
    <property type="match status" value="1"/>
</dbReference>
<keyword evidence="2 5" id="KW-0227">DNA damage</keyword>
<evidence type="ECO:0000259" key="7">
    <source>
        <dbReference type="PROSITE" id="PS50030"/>
    </source>
</evidence>
<dbReference type="CDD" id="cd14281">
    <property type="entry name" value="UBA2_Rad23_like"/>
    <property type="match status" value="1"/>
</dbReference>
<evidence type="ECO:0000256" key="5">
    <source>
        <dbReference type="RuleBase" id="RU367049"/>
    </source>
</evidence>
<dbReference type="InterPro" id="IPR004806">
    <property type="entry name" value="Rad23"/>
</dbReference>
<dbReference type="SMART" id="SM00165">
    <property type="entry name" value="UBA"/>
    <property type="match status" value="2"/>
</dbReference>
<evidence type="ECO:0000256" key="6">
    <source>
        <dbReference type="SAM" id="MobiDB-lite"/>
    </source>
</evidence>
<accession>A0A1L8DX74</accession>
<feature type="domain" description="UBA" evidence="7">
    <location>
        <begin position="321"/>
        <end position="362"/>
    </location>
</feature>
<dbReference type="GO" id="GO:0043130">
    <property type="term" value="F:ubiquitin binding"/>
    <property type="evidence" value="ECO:0007669"/>
    <property type="project" value="UniProtKB-UniRule"/>
</dbReference>
<comment type="similarity">
    <text evidence="5">Belongs to the RAD23 family.</text>
</comment>
<dbReference type="SUPFAM" id="SSF101238">
    <property type="entry name" value="XPC-binding domain"/>
    <property type="match status" value="1"/>
</dbReference>
<evidence type="ECO:0000256" key="2">
    <source>
        <dbReference type="ARBA" id="ARBA00022763"/>
    </source>
</evidence>
<dbReference type="GO" id="GO:0031593">
    <property type="term" value="F:polyubiquitin modification-dependent protein binding"/>
    <property type="evidence" value="ECO:0007669"/>
    <property type="project" value="UniProtKB-UniRule"/>
</dbReference>
<dbReference type="AlphaFoldDB" id="A0A1L8DX74"/>
<dbReference type="Gene3D" id="1.10.8.10">
    <property type="entry name" value="DNA helicase RuvA subunit, C-terminal domain"/>
    <property type="match status" value="2"/>
</dbReference>
<evidence type="ECO:0000313" key="9">
    <source>
        <dbReference type="EMBL" id="JAV11053.1"/>
    </source>
</evidence>
<dbReference type="FunFam" id="1.10.8.10:FF:000002">
    <property type="entry name" value="UV excision repair protein RAD23 homolog"/>
    <property type="match status" value="1"/>
</dbReference>
<dbReference type="InterPro" id="IPR006636">
    <property type="entry name" value="STI1_HS-bd"/>
</dbReference>